<protein>
    <submittedName>
        <fullName evidence="3">DUF2059 domain-containing protein</fullName>
    </submittedName>
</protein>
<proteinExistence type="predicted"/>
<dbReference type="InterPro" id="IPR018637">
    <property type="entry name" value="DUF2059"/>
</dbReference>
<keyword evidence="1" id="KW-0732">Signal</keyword>
<feature type="domain" description="DUF2059" evidence="2">
    <location>
        <begin position="158"/>
        <end position="204"/>
    </location>
</feature>
<dbReference type="Proteomes" id="UP000594873">
    <property type="component" value="Chromosome"/>
</dbReference>
<evidence type="ECO:0000259" key="2">
    <source>
        <dbReference type="Pfam" id="PF09832"/>
    </source>
</evidence>
<gene>
    <name evidence="3" type="ORF">IC614_11660</name>
</gene>
<evidence type="ECO:0000313" key="3">
    <source>
        <dbReference type="EMBL" id="QPQ54949.1"/>
    </source>
</evidence>
<feature type="chain" id="PRO_5032731287" evidence="1">
    <location>
        <begin position="48"/>
        <end position="247"/>
    </location>
</feature>
<evidence type="ECO:0000256" key="1">
    <source>
        <dbReference type="SAM" id="SignalP"/>
    </source>
</evidence>
<dbReference type="AlphaFoldDB" id="A0A7T2GJF1"/>
<keyword evidence="4" id="KW-1185">Reference proteome</keyword>
<name>A0A7T2GJF1_9SPHN</name>
<dbReference type="EMBL" id="CP065592">
    <property type="protein sequence ID" value="QPQ54949.1"/>
    <property type="molecule type" value="Genomic_DNA"/>
</dbReference>
<dbReference type="KEGG" id="sflv:IC614_11660"/>
<reference evidence="3 4" key="1">
    <citation type="submission" date="2020-11" db="EMBL/GenBank/DDBJ databases">
        <title>Genome seq and assembly of Sphingosinicella sp.</title>
        <authorList>
            <person name="Chhetri G."/>
        </authorList>
    </citation>
    <scope>NUCLEOTIDE SEQUENCE [LARGE SCALE GENOMIC DNA]</scope>
    <source>
        <strain evidence="3 4">UDD2</strain>
    </source>
</reference>
<accession>A0A7T2GJF1</accession>
<dbReference type="RefSeq" id="WP_200971625.1">
    <property type="nucleotide sequence ID" value="NZ_CP065592.1"/>
</dbReference>
<feature type="signal peptide" evidence="1">
    <location>
        <begin position="1"/>
        <end position="47"/>
    </location>
</feature>
<evidence type="ECO:0000313" key="4">
    <source>
        <dbReference type="Proteomes" id="UP000594873"/>
    </source>
</evidence>
<dbReference type="Pfam" id="PF09832">
    <property type="entry name" value="DUF2059"/>
    <property type="match status" value="1"/>
</dbReference>
<organism evidence="3 4">
    <name type="scientific">Allosphingosinicella flava</name>
    <dbReference type="NCBI Taxonomy" id="2771430"/>
    <lineage>
        <taxon>Bacteria</taxon>
        <taxon>Pseudomonadati</taxon>
        <taxon>Pseudomonadota</taxon>
        <taxon>Alphaproteobacteria</taxon>
        <taxon>Sphingomonadales</taxon>
        <taxon>Sphingomonadaceae</taxon>
        <taxon>Allosphingosinicella</taxon>
    </lineage>
</organism>
<sequence length="247" mass="27361">MVPYRDRQYCARLARRALEAGNRFIGRGFMRYLLAMLCLSAASPASAAQAISVVPDLPAANMEAAQAVIDLVWPLGTYKRMMDTTAKLMTDNLVLNVMDMKVGDLGPIAGDEVEEAEAGQTLQEVAVKTDPHFKERFAIFARVATEEMGALINGMEPEMRSALMRAYARRFQVQELLDMKAFFETPTGRRYATESVLIMQDPEVLAMAQSFQPRFMEALPGIMKKVEAATAHLPPPPKSDEEPLTGK</sequence>